<evidence type="ECO:0000313" key="1">
    <source>
        <dbReference type="EMBL" id="CAE7533441.1"/>
    </source>
</evidence>
<protein>
    <recommendedName>
        <fullName evidence="3">PDZ domain-containing protein</fullName>
    </recommendedName>
</protein>
<dbReference type="Proteomes" id="UP000604046">
    <property type="component" value="Unassembled WGS sequence"/>
</dbReference>
<dbReference type="OrthoDB" id="413169at2759"/>
<reference evidence="1" key="1">
    <citation type="submission" date="2021-02" db="EMBL/GenBank/DDBJ databases">
        <authorList>
            <person name="Dougan E. K."/>
            <person name="Rhodes N."/>
            <person name="Thang M."/>
            <person name="Chan C."/>
        </authorList>
    </citation>
    <scope>NUCLEOTIDE SEQUENCE</scope>
</reference>
<accession>A0A812TFN3</accession>
<comment type="caution">
    <text evidence="1">The sequence shown here is derived from an EMBL/GenBank/DDBJ whole genome shotgun (WGS) entry which is preliminary data.</text>
</comment>
<dbReference type="EMBL" id="CAJNDS010002580">
    <property type="protein sequence ID" value="CAE7533441.1"/>
    <property type="molecule type" value="Genomic_DNA"/>
</dbReference>
<keyword evidence="2" id="KW-1185">Reference proteome</keyword>
<proteinExistence type="predicted"/>
<gene>
    <name evidence="1" type="ORF">SNAT2548_LOCUS29893</name>
</gene>
<sequence>MFCGACCAADSELVVQNESGTKAPLAPMLAAMPAGTGGERFVMTLKDVNAFKTLDLDLSDNKCVIFANCDGAAAEWNKQSLSQVFRFDRVIELNGQPCLATDLVEKSKSEDLGTLQLTIERPQKRMLYLQKPGRLGMDLTYTKTRKGSIKPWITNIADGLVNQWNANMPELAVGPHDRIISVNGSGGTPSDLVQLLGSPEETLQLEVLHYNI</sequence>
<evidence type="ECO:0000313" key="2">
    <source>
        <dbReference type="Proteomes" id="UP000604046"/>
    </source>
</evidence>
<organism evidence="1 2">
    <name type="scientific">Symbiodinium natans</name>
    <dbReference type="NCBI Taxonomy" id="878477"/>
    <lineage>
        <taxon>Eukaryota</taxon>
        <taxon>Sar</taxon>
        <taxon>Alveolata</taxon>
        <taxon>Dinophyceae</taxon>
        <taxon>Suessiales</taxon>
        <taxon>Symbiodiniaceae</taxon>
        <taxon>Symbiodinium</taxon>
    </lineage>
</organism>
<name>A0A812TFN3_9DINO</name>
<dbReference type="AlphaFoldDB" id="A0A812TFN3"/>
<evidence type="ECO:0008006" key="3">
    <source>
        <dbReference type="Google" id="ProtNLM"/>
    </source>
</evidence>